<dbReference type="AlphaFoldDB" id="A0A9W8HYJ4"/>
<feature type="region of interest" description="Disordered" evidence="2">
    <location>
        <begin position="251"/>
        <end position="314"/>
    </location>
</feature>
<organism evidence="3 4">
    <name type="scientific">Coemansia guatemalensis</name>
    <dbReference type="NCBI Taxonomy" id="2761395"/>
    <lineage>
        <taxon>Eukaryota</taxon>
        <taxon>Fungi</taxon>
        <taxon>Fungi incertae sedis</taxon>
        <taxon>Zoopagomycota</taxon>
        <taxon>Kickxellomycotina</taxon>
        <taxon>Kickxellomycetes</taxon>
        <taxon>Kickxellales</taxon>
        <taxon>Kickxellaceae</taxon>
        <taxon>Coemansia</taxon>
    </lineage>
</organism>
<feature type="compositionally biased region" description="Low complexity" evidence="2">
    <location>
        <begin position="301"/>
        <end position="314"/>
    </location>
</feature>
<feature type="region of interest" description="Disordered" evidence="2">
    <location>
        <begin position="118"/>
        <end position="171"/>
    </location>
</feature>
<dbReference type="Proteomes" id="UP001140094">
    <property type="component" value="Unassembled WGS sequence"/>
</dbReference>
<sequence length="471" mass="49591">EAAETTLAERSDMASLRNNSSHLGGGGQSGDGGGEAGNTHGRAVAADNSRNAPESGGALRTFAPEASHPDAPAAERERQLQGALGRARSEIQELQAHIRALFNINLRYAEQLQQAIAAAAPQPKRRRTSSRNAADSPLPPEHTAATNAQAASLATPPSSSIQPPPHPNLVQPLYLDHQRLRTPSYSHAVSAPLGIAPQMYRTMQPVPGLLAGVSGQQNPTIAAAFGAVATAPPAPGPASAASAQEGAAGVDPATAMVSSPLSAPATSLSGMHAQGTASAQQYPGNQPQPDTSARRGKARRPSTGSASAGAGNRAAQTVDIDSLAIGDSEDIPSIGKFSSPRALYRFRQRINEYEQANGAQWREKMDSKRRQNWSRISAVYNRIMQLRGEGSEAADLERALQAAEDEMAASAATLTRYSQLVRKRLNSERRQNLQASQPQSARRHHHQADRSPAVARGSLQRDAPLDPTAQG</sequence>
<evidence type="ECO:0000256" key="2">
    <source>
        <dbReference type="SAM" id="MobiDB-lite"/>
    </source>
</evidence>
<name>A0A9W8HYJ4_9FUNG</name>
<evidence type="ECO:0000313" key="4">
    <source>
        <dbReference type="Proteomes" id="UP001140094"/>
    </source>
</evidence>
<feature type="region of interest" description="Disordered" evidence="2">
    <location>
        <begin position="425"/>
        <end position="471"/>
    </location>
</feature>
<feature type="region of interest" description="Disordered" evidence="2">
    <location>
        <begin position="1"/>
        <end position="84"/>
    </location>
</feature>
<keyword evidence="4" id="KW-1185">Reference proteome</keyword>
<comment type="caution">
    <text evidence="3">The sequence shown here is derived from an EMBL/GenBank/DDBJ whole genome shotgun (WGS) entry which is preliminary data.</text>
</comment>
<reference evidence="3" key="1">
    <citation type="submission" date="2022-07" db="EMBL/GenBank/DDBJ databases">
        <title>Phylogenomic reconstructions and comparative analyses of Kickxellomycotina fungi.</title>
        <authorList>
            <person name="Reynolds N.K."/>
            <person name="Stajich J.E."/>
            <person name="Barry K."/>
            <person name="Grigoriev I.V."/>
            <person name="Crous P."/>
            <person name="Smith M.E."/>
        </authorList>
    </citation>
    <scope>NUCLEOTIDE SEQUENCE</scope>
    <source>
        <strain evidence="3">NRRL 1565</strain>
    </source>
</reference>
<feature type="non-terminal residue" evidence="3">
    <location>
        <position position="1"/>
    </location>
</feature>
<feature type="compositionally biased region" description="Low complexity" evidence="2">
    <location>
        <begin position="258"/>
        <end position="269"/>
    </location>
</feature>
<feature type="coiled-coil region" evidence="1">
    <location>
        <begin position="386"/>
        <end position="413"/>
    </location>
</feature>
<evidence type="ECO:0000313" key="3">
    <source>
        <dbReference type="EMBL" id="KAJ2802617.1"/>
    </source>
</evidence>
<evidence type="ECO:0000256" key="1">
    <source>
        <dbReference type="SAM" id="Coils"/>
    </source>
</evidence>
<feature type="compositionally biased region" description="Low complexity" evidence="2">
    <location>
        <begin position="143"/>
        <end position="161"/>
    </location>
</feature>
<keyword evidence="1" id="KW-0175">Coiled coil</keyword>
<dbReference type="OrthoDB" id="5576006at2759"/>
<dbReference type="EMBL" id="JANBUO010000634">
    <property type="protein sequence ID" value="KAJ2802617.1"/>
    <property type="molecule type" value="Genomic_DNA"/>
</dbReference>
<gene>
    <name evidence="3" type="ORF">H4R20_003214</name>
</gene>
<feature type="compositionally biased region" description="Polar residues" evidence="2">
    <location>
        <begin position="275"/>
        <end position="291"/>
    </location>
</feature>
<accession>A0A9W8HYJ4</accession>
<feature type="compositionally biased region" description="Gly residues" evidence="2">
    <location>
        <begin position="23"/>
        <end position="36"/>
    </location>
</feature>
<protein>
    <submittedName>
        <fullName evidence="3">Uncharacterized protein</fullName>
    </submittedName>
</protein>
<proteinExistence type="predicted"/>